<feature type="region of interest" description="Disordered" evidence="1">
    <location>
        <begin position="1"/>
        <end position="212"/>
    </location>
</feature>
<dbReference type="STRING" id="5364.A0A5C3N4X8"/>
<feature type="compositionally biased region" description="Acidic residues" evidence="1">
    <location>
        <begin position="132"/>
        <end position="147"/>
    </location>
</feature>
<feature type="compositionally biased region" description="Basic and acidic residues" evidence="1">
    <location>
        <begin position="1"/>
        <end position="10"/>
    </location>
</feature>
<accession>A0A5C3N4X8</accession>
<dbReference type="EMBL" id="ML213509">
    <property type="protein sequence ID" value="TFK52480.1"/>
    <property type="molecule type" value="Genomic_DNA"/>
</dbReference>
<keyword evidence="3" id="KW-1185">Reference proteome</keyword>
<organism evidence="2 3">
    <name type="scientific">Heliocybe sulcata</name>
    <dbReference type="NCBI Taxonomy" id="5364"/>
    <lineage>
        <taxon>Eukaryota</taxon>
        <taxon>Fungi</taxon>
        <taxon>Dikarya</taxon>
        <taxon>Basidiomycota</taxon>
        <taxon>Agaricomycotina</taxon>
        <taxon>Agaricomycetes</taxon>
        <taxon>Gloeophyllales</taxon>
        <taxon>Gloeophyllaceae</taxon>
        <taxon>Heliocybe</taxon>
    </lineage>
</organism>
<reference evidence="2 3" key="1">
    <citation type="journal article" date="2019" name="Nat. Ecol. Evol.">
        <title>Megaphylogeny resolves global patterns of mushroom evolution.</title>
        <authorList>
            <person name="Varga T."/>
            <person name="Krizsan K."/>
            <person name="Foldi C."/>
            <person name="Dima B."/>
            <person name="Sanchez-Garcia M."/>
            <person name="Sanchez-Ramirez S."/>
            <person name="Szollosi G.J."/>
            <person name="Szarkandi J.G."/>
            <person name="Papp V."/>
            <person name="Albert L."/>
            <person name="Andreopoulos W."/>
            <person name="Angelini C."/>
            <person name="Antonin V."/>
            <person name="Barry K.W."/>
            <person name="Bougher N.L."/>
            <person name="Buchanan P."/>
            <person name="Buyck B."/>
            <person name="Bense V."/>
            <person name="Catcheside P."/>
            <person name="Chovatia M."/>
            <person name="Cooper J."/>
            <person name="Damon W."/>
            <person name="Desjardin D."/>
            <person name="Finy P."/>
            <person name="Geml J."/>
            <person name="Haridas S."/>
            <person name="Hughes K."/>
            <person name="Justo A."/>
            <person name="Karasinski D."/>
            <person name="Kautmanova I."/>
            <person name="Kiss B."/>
            <person name="Kocsube S."/>
            <person name="Kotiranta H."/>
            <person name="LaButti K.M."/>
            <person name="Lechner B.E."/>
            <person name="Liimatainen K."/>
            <person name="Lipzen A."/>
            <person name="Lukacs Z."/>
            <person name="Mihaltcheva S."/>
            <person name="Morgado L.N."/>
            <person name="Niskanen T."/>
            <person name="Noordeloos M.E."/>
            <person name="Ohm R.A."/>
            <person name="Ortiz-Santana B."/>
            <person name="Ovrebo C."/>
            <person name="Racz N."/>
            <person name="Riley R."/>
            <person name="Savchenko A."/>
            <person name="Shiryaev A."/>
            <person name="Soop K."/>
            <person name="Spirin V."/>
            <person name="Szebenyi C."/>
            <person name="Tomsovsky M."/>
            <person name="Tulloss R.E."/>
            <person name="Uehling J."/>
            <person name="Grigoriev I.V."/>
            <person name="Vagvolgyi C."/>
            <person name="Papp T."/>
            <person name="Martin F.M."/>
            <person name="Miettinen O."/>
            <person name="Hibbett D.S."/>
            <person name="Nagy L.G."/>
        </authorList>
    </citation>
    <scope>NUCLEOTIDE SEQUENCE [LARGE SCALE GENOMIC DNA]</scope>
    <source>
        <strain evidence="2 3">OMC1185</strain>
    </source>
</reference>
<dbReference type="AlphaFoldDB" id="A0A5C3N4X8"/>
<feature type="compositionally biased region" description="Basic residues" evidence="1">
    <location>
        <begin position="153"/>
        <end position="170"/>
    </location>
</feature>
<protein>
    <recommendedName>
        <fullName evidence="4">C2H2-type domain-containing protein</fullName>
    </recommendedName>
</protein>
<proteinExistence type="predicted"/>
<evidence type="ECO:0008006" key="4">
    <source>
        <dbReference type="Google" id="ProtNLM"/>
    </source>
</evidence>
<name>A0A5C3N4X8_9AGAM</name>
<feature type="compositionally biased region" description="Basic and acidic residues" evidence="1">
    <location>
        <begin position="57"/>
        <end position="71"/>
    </location>
</feature>
<sequence>MPFHLERNDPLSDDGINGLDDHGHWYSDKVPQARLQSFDGVMSDNHISDAESDDCSSDSHSEVGPYDDPHPPRYYQRAPSIESFVSHADGVPASYSPAPPSPTLLASDPPLEVRTLSESRRTTKTKVSYLELESDADSSGNDTDDEYQPSPPPKRRGASAASRRQRRSRHAPYPPSSASSSASSSPSSSSSVLPHDARPTTRSASRNVRATGPMPTKEAVYLMMCCPVCAHAPSNNRKPDLWRHVKTHFDGKILCCGYPEEVADKIGVRGLLILHVNGEPYRGGCGRLFKRSDSLKRHCDNVNVPCSGKGLRLKARD</sequence>
<dbReference type="OrthoDB" id="8922241at2759"/>
<evidence type="ECO:0000256" key="1">
    <source>
        <dbReference type="SAM" id="MobiDB-lite"/>
    </source>
</evidence>
<feature type="compositionally biased region" description="Low complexity" evidence="1">
    <location>
        <begin position="176"/>
        <end position="191"/>
    </location>
</feature>
<evidence type="ECO:0000313" key="3">
    <source>
        <dbReference type="Proteomes" id="UP000305948"/>
    </source>
</evidence>
<dbReference type="Proteomes" id="UP000305948">
    <property type="component" value="Unassembled WGS sequence"/>
</dbReference>
<gene>
    <name evidence="2" type="ORF">OE88DRAFT_1807378</name>
</gene>
<evidence type="ECO:0000313" key="2">
    <source>
        <dbReference type="EMBL" id="TFK52480.1"/>
    </source>
</evidence>